<name>A0A0F9GBE6_9ZZZZ</name>
<dbReference type="AlphaFoldDB" id="A0A0F9GBE6"/>
<accession>A0A0F9GBE6</accession>
<reference evidence="1" key="1">
    <citation type="journal article" date="2015" name="Nature">
        <title>Complex archaea that bridge the gap between prokaryotes and eukaryotes.</title>
        <authorList>
            <person name="Spang A."/>
            <person name="Saw J.H."/>
            <person name="Jorgensen S.L."/>
            <person name="Zaremba-Niedzwiedzka K."/>
            <person name="Martijn J."/>
            <person name="Lind A.E."/>
            <person name="van Eijk R."/>
            <person name="Schleper C."/>
            <person name="Guy L."/>
            <person name="Ettema T.J."/>
        </authorList>
    </citation>
    <scope>NUCLEOTIDE SEQUENCE</scope>
</reference>
<protein>
    <submittedName>
        <fullName evidence="1">Uncharacterized protein</fullName>
    </submittedName>
</protein>
<dbReference type="EMBL" id="LAZR01018515">
    <property type="protein sequence ID" value="KKL96118.1"/>
    <property type="molecule type" value="Genomic_DNA"/>
</dbReference>
<sequence>MEPMDFWQAVGDDEDLAYRGVLAGEVIVRYVARGRTVALDPRAVLKHDWRTLRACISGERPFDALKHVCRIVGYYSTMRNWNRSKIAEQADRRRGHYWEGGDGGAVGRRAAGGLGRDGGEDGLRGKAARGRIGAGGGRVMLELRDTDVPELRAVFEDIERGMGVKSSGDTSDPFSCLHRITQIEFQKIGWWQRHFGRCPECEVCGRRITDAAVRFQGPFVEVFGLWDVRFAACLDRERCNEREVTNDAAERVETAKTMRDALDAVAGNRLNRTVG</sequence>
<organism evidence="1">
    <name type="scientific">marine sediment metagenome</name>
    <dbReference type="NCBI Taxonomy" id="412755"/>
    <lineage>
        <taxon>unclassified sequences</taxon>
        <taxon>metagenomes</taxon>
        <taxon>ecological metagenomes</taxon>
    </lineage>
</organism>
<comment type="caution">
    <text evidence="1">The sequence shown here is derived from an EMBL/GenBank/DDBJ whole genome shotgun (WGS) entry which is preliminary data.</text>
</comment>
<proteinExistence type="predicted"/>
<gene>
    <name evidence="1" type="ORF">LCGC14_1847640</name>
</gene>
<evidence type="ECO:0000313" key="1">
    <source>
        <dbReference type="EMBL" id="KKL96118.1"/>
    </source>
</evidence>